<dbReference type="EMBL" id="VSRR010001844">
    <property type="protein sequence ID" value="MPC28027.1"/>
    <property type="molecule type" value="Genomic_DNA"/>
</dbReference>
<evidence type="ECO:0000313" key="2">
    <source>
        <dbReference type="EMBL" id="MPC28027.1"/>
    </source>
</evidence>
<organism evidence="2 3">
    <name type="scientific">Portunus trituberculatus</name>
    <name type="common">Swimming crab</name>
    <name type="synonym">Neptunus trituberculatus</name>
    <dbReference type="NCBI Taxonomy" id="210409"/>
    <lineage>
        <taxon>Eukaryota</taxon>
        <taxon>Metazoa</taxon>
        <taxon>Ecdysozoa</taxon>
        <taxon>Arthropoda</taxon>
        <taxon>Crustacea</taxon>
        <taxon>Multicrustacea</taxon>
        <taxon>Malacostraca</taxon>
        <taxon>Eumalacostraca</taxon>
        <taxon>Eucarida</taxon>
        <taxon>Decapoda</taxon>
        <taxon>Pleocyemata</taxon>
        <taxon>Brachyura</taxon>
        <taxon>Eubrachyura</taxon>
        <taxon>Portunoidea</taxon>
        <taxon>Portunidae</taxon>
        <taxon>Portuninae</taxon>
        <taxon>Portunus</taxon>
    </lineage>
</organism>
<dbReference type="AlphaFoldDB" id="A0A5B7E3V1"/>
<evidence type="ECO:0000256" key="1">
    <source>
        <dbReference type="SAM" id="Phobius"/>
    </source>
</evidence>
<sequence>MEGSARDLKFRVSATTRQFRTQRSSLSKASTSPLVGPLTWITHRAGRLHPLQMAAVGVQWTVKVLEDAMSLPFALSLTGVDEPVRGGRKEDTAQHRTHVTLAGEPGVLAGGVEAAVVAAAVEVGVLAAEPPIIMALVFAVWILWSLFTPAAVYQKLSLTFLYAGGLVAMGFLYGTVTGVLAPVMNLPPFFFANSSGWILGNTPPDAMVT</sequence>
<proteinExistence type="predicted"/>
<reference evidence="2 3" key="1">
    <citation type="submission" date="2019-05" db="EMBL/GenBank/DDBJ databases">
        <title>Another draft genome of Portunus trituberculatus and its Hox gene families provides insights of decapod evolution.</title>
        <authorList>
            <person name="Jeong J.-H."/>
            <person name="Song I."/>
            <person name="Kim S."/>
            <person name="Choi T."/>
            <person name="Kim D."/>
            <person name="Ryu S."/>
            <person name="Kim W."/>
        </authorList>
    </citation>
    <scope>NUCLEOTIDE SEQUENCE [LARGE SCALE GENOMIC DNA]</scope>
    <source>
        <tissue evidence="2">Muscle</tissue>
    </source>
</reference>
<keyword evidence="1" id="KW-0472">Membrane</keyword>
<feature type="transmembrane region" description="Helical" evidence="1">
    <location>
        <begin position="160"/>
        <end position="181"/>
    </location>
</feature>
<keyword evidence="1" id="KW-0812">Transmembrane</keyword>
<feature type="transmembrane region" description="Helical" evidence="1">
    <location>
        <begin position="132"/>
        <end position="153"/>
    </location>
</feature>
<feature type="transmembrane region" description="Helical" evidence="1">
    <location>
        <begin position="106"/>
        <end position="126"/>
    </location>
</feature>
<accession>A0A5B7E3V1</accession>
<keyword evidence="3" id="KW-1185">Reference proteome</keyword>
<protein>
    <submittedName>
        <fullName evidence="2">Uncharacterized protein</fullName>
    </submittedName>
</protein>
<dbReference type="Proteomes" id="UP000324222">
    <property type="component" value="Unassembled WGS sequence"/>
</dbReference>
<gene>
    <name evidence="2" type="ORF">E2C01_021220</name>
</gene>
<evidence type="ECO:0000313" key="3">
    <source>
        <dbReference type="Proteomes" id="UP000324222"/>
    </source>
</evidence>
<keyword evidence="1" id="KW-1133">Transmembrane helix</keyword>
<name>A0A5B7E3V1_PORTR</name>
<comment type="caution">
    <text evidence="2">The sequence shown here is derived from an EMBL/GenBank/DDBJ whole genome shotgun (WGS) entry which is preliminary data.</text>
</comment>